<dbReference type="OrthoDB" id="10340641at2759"/>
<gene>
    <name evidence="2" type="ORF">GPM918_LOCUS5512</name>
    <name evidence="3" type="ORF">SRO942_LOCUS5507</name>
</gene>
<dbReference type="Proteomes" id="UP000681722">
    <property type="component" value="Unassembled WGS sequence"/>
</dbReference>
<evidence type="ECO:0000313" key="3">
    <source>
        <dbReference type="EMBL" id="CAF3627224.1"/>
    </source>
</evidence>
<feature type="compositionally biased region" description="Low complexity" evidence="1">
    <location>
        <begin position="131"/>
        <end position="147"/>
    </location>
</feature>
<sequence>EAEREVLTLAPHFEPKSLPESFDSKIARLTASSFDDITWLHLLNYQNAISKRIDNRQLLSFDSDCVGRTNLYFLHLLPRLVQTNKCLSELPLYSENCLGLYPSEQYSQSIPTLSQGTNEPRTSIRLVSSKTSRSQTTQGTAASSSATMTDEDFSQCPNMNMNLFKRELPTDSTSLMSLAWYSTNSININSDVTTKEKPFIYAFYTIKTDEKINNEPTNVLYVPLFKLLDLHKRYLPIAQVAETHPKQISQENVQTFLNELSGYINSKEKKSSVIPEGVALKQPMSKIPTINDSQAFVQLESFLNAKFGSQTSNVQLRDWFSMMFRLSSNNLFQIQD</sequence>
<accession>A0A813VKK1</accession>
<keyword evidence="4" id="KW-1185">Reference proteome</keyword>
<evidence type="ECO:0000256" key="1">
    <source>
        <dbReference type="SAM" id="MobiDB-lite"/>
    </source>
</evidence>
<organism evidence="2 4">
    <name type="scientific">Didymodactylos carnosus</name>
    <dbReference type="NCBI Taxonomy" id="1234261"/>
    <lineage>
        <taxon>Eukaryota</taxon>
        <taxon>Metazoa</taxon>
        <taxon>Spiralia</taxon>
        <taxon>Gnathifera</taxon>
        <taxon>Rotifera</taxon>
        <taxon>Eurotatoria</taxon>
        <taxon>Bdelloidea</taxon>
        <taxon>Philodinida</taxon>
        <taxon>Philodinidae</taxon>
        <taxon>Didymodactylos</taxon>
    </lineage>
</organism>
<dbReference type="EMBL" id="CAJNOQ010000800">
    <property type="protein sequence ID" value="CAF0839975.1"/>
    <property type="molecule type" value="Genomic_DNA"/>
</dbReference>
<evidence type="ECO:0000313" key="2">
    <source>
        <dbReference type="EMBL" id="CAF0839975.1"/>
    </source>
</evidence>
<comment type="caution">
    <text evidence="2">The sequence shown here is derived from an EMBL/GenBank/DDBJ whole genome shotgun (WGS) entry which is preliminary data.</text>
</comment>
<protein>
    <submittedName>
        <fullName evidence="2">Uncharacterized protein</fullName>
    </submittedName>
</protein>
<name>A0A813VKK1_9BILA</name>
<evidence type="ECO:0000313" key="4">
    <source>
        <dbReference type="Proteomes" id="UP000663829"/>
    </source>
</evidence>
<feature type="non-terminal residue" evidence="2">
    <location>
        <position position="336"/>
    </location>
</feature>
<dbReference type="AlphaFoldDB" id="A0A813VKK1"/>
<dbReference type="Proteomes" id="UP000663829">
    <property type="component" value="Unassembled WGS sequence"/>
</dbReference>
<feature type="region of interest" description="Disordered" evidence="1">
    <location>
        <begin position="127"/>
        <end position="151"/>
    </location>
</feature>
<reference evidence="2" key="1">
    <citation type="submission" date="2021-02" db="EMBL/GenBank/DDBJ databases">
        <authorList>
            <person name="Nowell W R."/>
        </authorList>
    </citation>
    <scope>NUCLEOTIDE SEQUENCE</scope>
</reference>
<proteinExistence type="predicted"/>
<dbReference type="EMBL" id="CAJOBC010000799">
    <property type="protein sequence ID" value="CAF3627224.1"/>
    <property type="molecule type" value="Genomic_DNA"/>
</dbReference>